<name>A0A0M3HIE4_ASCLU</name>
<organism evidence="2 3">
    <name type="scientific">Ascaris lumbricoides</name>
    <name type="common">Giant roundworm</name>
    <dbReference type="NCBI Taxonomy" id="6252"/>
    <lineage>
        <taxon>Eukaryota</taxon>
        <taxon>Metazoa</taxon>
        <taxon>Ecdysozoa</taxon>
        <taxon>Nematoda</taxon>
        <taxon>Chromadorea</taxon>
        <taxon>Rhabditida</taxon>
        <taxon>Spirurina</taxon>
        <taxon>Ascaridomorpha</taxon>
        <taxon>Ascaridoidea</taxon>
        <taxon>Ascarididae</taxon>
        <taxon>Ascaris</taxon>
    </lineage>
</organism>
<dbReference type="AlphaFoldDB" id="A0A0M3HIE4"/>
<proteinExistence type="predicted"/>
<evidence type="ECO:0000313" key="3">
    <source>
        <dbReference type="WBParaSite" id="ALUE_0000128901-mRNA-1"/>
    </source>
</evidence>
<evidence type="ECO:0000313" key="2">
    <source>
        <dbReference type="Proteomes" id="UP000036681"/>
    </source>
</evidence>
<dbReference type="Proteomes" id="UP000036681">
    <property type="component" value="Unplaced"/>
</dbReference>
<reference evidence="3" key="1">
    <citation type="submission" date="2017-02" db="UniProtKB">
        <authorList>
            <consortium name="WormBaseParasite"/>
        </authorList>
    </citation>
    <scope>IDENTIFICATION</scope>
</reference>
<evidence type="ECO:0000256" key="1">
    <source>
        <dbReference type="SAM" id="SignalP"/>
    </source>
</evidence>
<protein>
    <submittedName>
        <fullName evidence="3">Secreted protein</fullName>
    </submittedName>
</protein>
<dbReference type="WBParaSite" id="ALUE_0000128901-mRNA-1">
    <property type="protein sequence ID" value="ALUE_0000128901-mRNA-1"/>
    <property type="gene ID" value="ALUE_0000128901"/>
</dbReference>
<feature type="signal peptide" evidence="1">
    <location>
        <begin position="1"/>
        <end position="22"/>
    </location>
</feature>
<feature type="chain" id="PRO_5005656140" evidence="1">
    <location>
        <begin position="23"/>
        <end position="106"/>
    </location>
</feature>
<keyword evidence="2" id="KW-1185">Reference proteome</keyword>
<accession>A0A0M3HIE4</accession>
<sequence length="106" mass="12322">MVIQKFFHQFLFYHILWFTSEAISGGKSTSMLLGFSRHPPPTIKRETSLLSLKLVNEAVEKNHCNDLDECLQSKTRNFYTLASSVVPRRTKKCRRRRQTTSTSQQS</sequence>
<keyword evidence="1" id="KW-0732">Signal</keyword>